<feature type="transmembrane region" description="Helical" evidence="1">
    <location>
        <begin position="305"/>
        <end position="322"/>
    </location>
</feature>
<feature type="transmembrane region" description="Helical" evidence="1">
    <location>
        <begin position="69"/>
        <end position="89"/>
    </location>
</feature>
<reference evidence="2" key="1">
    <citation type="submission" date="2020-05" db="EMBL/GenBank/DDBJ databases">
        <authorList>
            <person name="Chiriac C."/>
            <person name="Salcher M."/>
            <person name="Ghai R."/>
            <person name="Kavagutti S V."/>
        </authorList>
    </citation>
    <scope>NUCLEOTIDE SEQUENCE</scope>
</reference>
<feature type="transmembrane region" description="Helical" evidence="1">
    <location>
        <begin position="334"/>
        <end position="353"/>
    </location>
</feature>
<dbReference type="AlphaFoldDB" id="A0A6J7K1W2"/>
<organism evidence="2">
    <name type="scientific">freshwater metagenome</name>
    <dbReference type="NCBI Taxonomy" id="449393"/>
    <lineage>
        <taxon>unclassified sequences</taxon>
        <taxon>metagenomes</taxon>
        <taxon>ecological metagenomes</taxon>
    </lineage>
</organism>
<accession>A0A6J7K1W2</accession>
<evidence type="ECO:0000256" key="1">
    <source>
        <dbReference type="SAM" id="Phobius"/>
    </source>
</evidence>
<name>A0A6J7K1W2_9ZZZZ</name>
<evidence type="ECO:0000313" key="2">
    <source>
        <dbReference type="EMBL" id="CAB4949173.1"/>
    </source>
</evidence>
<protein>
    <submittedName>
        <fullName evidence="2">Unannotated protein</fullName>
    </submittedName>
</protein>
<sequence length="383" mass="39981">MSRTDSPWDLPDRTLAKAEQADREIRMSDFALMALLPLRTLEVSGYPINEFAMAGLVGLCLFRPARGGARLPAFVVIVLGALLALLLYSGVTNQVEWTRRVGHVAIVAGLVWAGGTGRLSLRSVGAGLATGLIAVISLAIVGVGGNTYAGRLTGFLGDPNAGAYFIAVLGTLAVFFCDERTKVRAAVAVPLVVGLALCFSRTGLLAGVFVAVWVLLGRRLGTFGGAAMAAGLVWLVDNIPQSLTTFGPFSDRSGSDNLRQRIIAQEQVELAGAPWYGNGPGTATVNIRDLEFFFHNSYLAVRQEGGWGALLLVLALLVFAFVRLSDRSRAGDLVAAGAQGAIIGIGVMAITLGEVLLDTPMGVAVALALGHALQSPAEVPADA</sequence>
<feature type="transmembrane region" description="Helical" evidence="1">
    <location>
        <begin position="128"/>
        <end position="149"/>
    </location>
</feature>
<gene>
    <name evidence="2" type="ORF">UFOPK3662_02425</name>
</gene>
<dbReference type="EMBL" id="CAFBMW010000021">
    <property type="protein sequence ID" value="CAB4949173.1"/>
    <property type="molecule type" value="Genomic_DNA"/>
</dbReference>
<keyword evidence="1" id="KW-1133">Transmembrane helix</keyword>
<feature type="transmembrane region" description="Helical" evidence="1">
    <location>
        <begin position="189"/>
        <end position="216"/>
    </location>
</feature>
<keyword evidence="1" id="KW-0812">Transmembrane</keyword>
<proteinExistence type="predicted"/>
<feature type="transmembrane region" description="Helical" evidence="1">
    <location>
        <begin position="161"/>
        <end position="177"/>
    </location>
</feature>
<keyword evidence="1" id="KW-0472">Membrane</keyword>